<accession>A0AAD8Q8E3</accession>
<dbReference type="GeneID" id="85441060"/>
<organism evidence="1 2">
    <name type="scientific">Colletotrichum navitas</name>
    <dbReference type="NCBI Taxonomy" id="681940"/>
    <lineage>
        <taxon>Eukaryota</taxon>
        <taxon>Fungi</taxon>
        <taxon>Dikarya</taxon>
        <taxon>Ascomycota</taxon>
        <taxon>Pezizomycotina</taxon>
        <taxon>Sordariomycetes</taxon>
        <taxon>Hypocreomycetidae</taxon>
        <taxon>Glomerellales</taxon>
        <taxon>Glomerellaceae</taxon>
        <taxon>Colletotrichum</taxon>
        <taxon>Colletotrichum graminicola species complex</taxon>
    </lineage>
</organism>
<dbReference type="Proteomes" id="UP001230504">
    <property type="component" value="Unassembled WGS sequence"/>
</dbReference>
<dbReference type="AlphaFoldDB" id="A0AAD8Q8E3"/>
<proteinExistence type="predicted"/>
<dbReference type="RefSeq" id="XP_060418631.1">
    <property type="nucleotide sequence ID" value="XM_060556820.1"/>
</dbReference>
<protein>
    <submittedName>
        <fullName evidence="1">Uncharacterized protein</fullName>
    </submittedName>
</protein>
<gene>
    <name evidence="1" type="ORF">LY79DRAFT_539386</name>
</gene>
<evidence type="ECO:0000313" key="1">
    <source>
        <dbReference type="EMBL" id="KAK1597885.1"/>
    </source>
</evidence>
<reference evidence="1" key="1">
    <citation type="submission" date="2021-06" db="EMBL/GenBank/DDBJ databases">
        <title>Comparative genomics, transcriptomics and evolutionary studies reveal genomic signatures of adaptation to plant cell wall in hemibiotrophic fungi.</title>
        <authorList>
            <consortium name="DOE Joint Genome Institute"/>
            <person name="Baroncelli R."/>
            <person name="Diaz J.F."/>
            <person name="Benocci T."/>
            <person name="Peng M."/>
            <person name="Battaglia E."/>
            <person name="Haridas S."/>
            <person name="Andreopoulos W."/>
            <person name="Labutti K."/>
            <person name="Pangilinan J."/>
            <person name="Floch G.L."/>
            <person name="Makela M.R."/>
            <person name="Henrissat B."/>
            <person name="Grigoriev I.V."/>
            <person name="Crouch J.A."/>
            <person name="De Vries R.P."/>
            <person name="Sukno S.A."/>
            <person name="Thon M.R."/>
        </authorList>
    </citation>
    <scope>NUCLEOTIDE SEQUENCE</scope>
    <source>
        <strain evidence="1">CBS 125086</strain>
    </source>
</reference>
<sequence length="149" mass="16784">MASQCDSMAGTNFVKLYNSARKQFCRTLLRITSSFFLYDSSFFSHFNVLLATLPFSFDYTICLFVTTLSSLLAIQPGSLPSWTRFPFRFLLSPPLRLSNGLSAMNYEVTAFLLSPSPAEFSRVFRIALECPSEETTAGPRHWDSGRPLP</sequence>
<keyword evidence="2" id="KW-1185">Reference proteome</keyword>
<evidence type="ECO:0000313" key="2">
    <source>
        <dbReference type="Proteomes" id="UP001230504"/>
    </source>
</evidence>
<dbReference type="EMBL" id="JAHLJV010000006">
    <property type="protein sequence ID" value="KAK1597885.1"/>
    <property type="molecule type" value="Genomic_DNA"/>
</dbReference>
<name>A0AAD8Q8E3_9PEZI</name>
<comment type="caution">
    <text evidence="1">The sequence shown here is derived from an EMBL/GenBank/DDBJ whole genome shotgun (WGS) entry which is preliminary data.</text>
</comment>